<dbReference type="EC" id="5.4.99.5" evidence="1"/>
<evidence type="ECO:0000256" key="1">
    <source>
        <dbReference type="ARBA" id="ARBA00012404"/>
    </source>
</evidence>
<dbReference type="RefSeq" id="WP_213161278.1">
    <property type="nucleotide sequence ID" value="NZ_CP058214.1"/>
</dbReference>
<dbReference type="InterPro" id="IPR002701">
    <property type="entry name" value="CM_II_prokaryot"/>
</dbReference>
<evidence type="ECO:0000313" key="4">
    <source>
        <dbReference type="Proteomes" id="UP000593594"/>
    </source>
</evidence>
<dbReference type="Gene3D" id="1.20.59.10">
    <property type="entry name" value="Chorismate mutase"/>
    <property type="match status" value="1"/>
</dbReference>
<feature type="domain" description="Chorismate mutase" evidence="2">
    <location>
        <begin position="1"/>
        <end position="85"/>
    </location>
</feature>
<accession>A0A7S8C5S3</accession>
<gene>
    <name evidence="3" type="ORF">HW532_15195</name>
</gene>
<organism evidence="3 4">
    <name type="scientific">Kaustia mangrovi</name>
    <dbReference type="NCBI Taxonomy" id="2593653"/>
    <lineage>
        <taxon>Bacteria</taxon>
        <taxon>Pseudomonadati</taxon>
        <taxon>Pseudomonadota</taxon>
        <taxon>Alphaproteobacteria</taxon>
        <taxon>Hyphomicrobiales</taxon>
        <taxon>Parvibaculaceae</taxon>
        <taxon>Kaustia</taxon>
    </lineage>
</organism>
<dbReference type="InterPro" id="IPR036979">
    <property type="entry name" value="CM_dom_sf"/>
</dbReference>
<dbReference type="PROSITE" id="PS51168">
    <property type="entry name" value="CHORISMATE_MUT_2"/>
    <property type="match status" value="1"/>
</dbReference>
<dbReference type="KEGG" id="kmn:HW532_15195"/>
<dbReference type="SMART" id="SM00830">
    <property type="entry name" value="CM_2"/>
    <property type="match status" value="1"/>
</dbReference>
<dbReference type="Proteomes" id="UP000593594">
    <property type="component" value="Chromosome"/>
</dbReference>
<proteinExistence type="predicted"/>
<dbReference type="EMBL" id="CP058214">
    <property type="protein sequence ID" value="QPC43916.1"/>
    <property type="molecule type" value="Genomic_DNA"/>
</dbReference>
<protein>
    <recommendedName>
        <fullName evidence="1">chorismate mutase</fullName>
        <ecNumber evidence="1">5.4.99.5</ecNumber>
    </recommendedName>
</protein>
<sequence>MRVRIDEIDAALMELMAERFRMVDEVRTIKSAQAAQAGSPMRPVREVSLMRRLMALRRPELPVPVVVRIWRELIGGATQIQAEMRVHMPATALAGAAFRDLARDTFGTMAPFMEHEDWSGLVAAISDHADDVAVVPASGRGWVEALLAAAADDVGVIARVPMVAEPSAADGFVLGRASDEAGDGCRTLIALAGGAAPDPAGLLPGGAELAPVADGAGKGGRLWLVSLDSALEERALDALKEREGDDGLAVRVLGRYPSPVE</sequence>
<evidence type="ECO:0000313" key="3">
    <source>
        <dbReference type="EMBL" id="QPC43916.1"/>
    </source>
</evidence>
<reference evidence="3 4" key="1">
    <citation type="submission" date="2020-06" db="EMBL/GenBank/DDBJ databases">
        <title>Genome sequence of 2 isolates from Red Sea Mangroves.</title>
        <authorList>
            <person name="Sefrji F."/>
            <person name="Michoud G."/>
            <person name="Merlino G."/>
            <person name="Daffonchio D."/>
        </authorList>
    </citation>
    <scope>NUCLEOTIDE SEQUENCE [LARGE SCALE GENOMIC DNA]</scope>
    <source>
        <strain evidence="3 4">R1DC25</strain>
    </source>
</reference>
<dbReference type="GO" id="GO:0004106">
    <property type="term" value="F:chorismate mutase activity"/>
    <property type="evidence" value="ECO:0007669"/>
    <property type="project" value="UniProtKB-EC"/>
</dbReference>
<keyword evidence="4" id="KW-1185">Reference proteome</keyword>
<dbReference type="SUPFAM" id="SSF48600">
    <property type="entry name" value="Chorismate mutase II"/>
    <property type="match status" value="1"/>
</dbReference>
<evidence type="ECO:0000259" key="2">
    <source>
        <dbReference type="PROSITE" id="PS51168"/>
    </source>
</evidence>
<dbReference type="Pfam" id="PF01817">
    <property type="entry name" value="CM_2"/>
    <property type="match status" value="1"/>
</dbReference>
<name>A0A7S8C5S3_9HYPH</name>
<dbReference type="InterPro" id="IPR036263">
    <property type="entry name" value="Chorismate_II_sf"/>
</dbReference>
<dbReference type="GO" id="GO:0046417">
    <property type="term" value="P:chorismate metabolic process"/>
    <property type="evidence" value="ECO:0007669"/>
    <property type="project" value="InterPro"/>
</dbReference>
<dbReference type="AlphaFoldDB" id="A0A7S8C5S3"/>